<organism evidence="7 8">
    <name type="scientific">Polyangium jinanense</name>
    <dbReference type="NCBI Taxonomy" id="2829994"/>
    <lineage>
        <taxon>Bacteria</taxon>
        <taxon>Pseudomonadati</taxon>
        <taxon>Myxococcota</taxon>
        <taxon>Polyangia</taxon>
        <taxon>Polyangiales</taxon>
        <taxon>Polyangiaceae</taxon>
        <taxon>Polyangium</taxon>
    </lineage>
</organism>
<dbReference type="Pfam" id="PF04055">
    <property type="entry name" value="Radical_SAM"/>
    <property type="match status" value="1"/>
</dbReference>
<evidence type="ECO:0000313" key="7">
    <source>
        <dbReference type="EMBL" id="MDC3982728.1"/>
    </source>
</evidence>
<dbReference type="RefSeq" id="WP_272422596.1">
    <property type="nucleotide sequence ID" value="NZ_JAGTJJ010000009.1"/>
</dbReference>
<dbReference type="GO" id="GO:0046872">
    <property type="term" value="F:metal ion binding"/>
    <property type="evidence" value="ECO:0007669"/>
    <property type="project" value="UniProtKB-KW"/>
</dbReference>
<dbReference type="PANTHER" id="PTHR43306:SF1">
    <property type="entry name" value="7,8-DIHYDRO-6-HYDROXYMETHYLPTERIN DIMETHYLTRANSFERASE"/>
    <property type="match status" value="1"/>
</dbReference>
<name>A0A9X3X5T8_9BACT</name>
<dbReference type="PANTHER" id="PTHR43306">
    <property type="entry name" value="7,8-DIHYDRO-6-HYDROXYMETHYLPTERIN DIMETHYLTRANSFERASE"/>
    <property type="match status" value="1"/>
</dbReference>
<dbReference type="InterPro" id="IPR058240">
    <property type="entry name" value="rSAM_sf"/>
</dbReference>
<dbReference type="Proteomes" id="UP001151081">
    <property type="component" value="Unassembled WGS sequence"/>
</dbReference>
<dbReference type="AlphaFoldDB" id="A0A9X3X5T8"/>
<dbReference type="SFLD" id="SFLDS00029">
    <property type="entry name" value="Radical_SAM"/>
    <property type="match status" value="1"/>
</dbReference>
<dbReference type="CDD" id="cd01335">
    <property type="entry name" value="Radical_SAM"/>
    <property type="match status" value="1"/>
</dbReference>
<evidence type="ECO:0000256" key="2">
    <source>
        <dbReference type="ARBA" id="ARBA00022691"/>
    </source>
</evidence>
<dbReference type="GO" id="GO:0051536">
    <property type="term" value="F:iron-sulfur cluster binding"/>
    <property type="evidence" value="ECO:0007669"/>
    <property type="project" value="UniProtKB-KW"/>
</dbReference>
<gene>
    <name evidence="7" type="ORF">KEG57_19585</name>
</gene>
<evidence type="ECO:0000256" key="3">
    <source>
        <dbReference type="ARBA" id="ARBA00022723"/>
    </source>
</evidence>
<keyword evidence="8" id="KW-1185">Reference proteome</keyword>
<dbReference type="InterPro" id="IPR034474">
    <property type="entry name" value="Methyltransferase_Class_D"/>
</dbReference>
<dbReference type="Gene3D" id="3.20.20.70">
    <property type="entry name" value="Aldolase class I"/>
    <property type="match status" value="1"/>
</dbReference>
<comment type="caution">
    <text evidence="7">The sequence shown here is derived from an EMBL/GenBank/DDBJ whole genome shotgun (WGS) entry which is preliminary data.</text>
</comment>
<keyword evidence="4" id="KW-0408">Iron</keyword>
<dbReference type="SFLD" id="SFLDG01067">
    <property type="entry name" value="SPASM/twitch_domain_containing"/>
    <property type="match status" value="1"/>
</dbReference>
<keyword evidence="3" id="KW-0479">Metal-binding</keyword>
<evidence type="ECO:0000256" key="4">
    <source>
        <dbReference type="ARBA" id="ARBA00023004"/>
    </source>
</evidence>
<dbReference type="InterPro" id="IPR007197">
    <property type="entry name" value="rSAM"/>
</dbReference>
<reference evidence="7 8" key="1">
    <citation type="submission" date="2021-04" db="EMBL/GenBank/DDBJ databases">
        <title>Genome analysis of Polyangium sp.</title>
        <authorList>
            <person name="Li Y."/>
            <person name="Wang J."/>
        </authorList>
    </citation>
    <scope>NUCLEOTIDE SEQUENCE [LARGE SCALE GENOMIC DNA]</scope>
    <source>
        <strain evidence="7 8">SDU14</strain>
    </source>
</reference>
<dbReference type="SUPFAM" id="SSF102114">
    <property type="entry name" value="Radical SAM enzymes"/>
    <property type="match status" value="1"/>
</dbReference>
<evidence type="ECO:0000313" key="8">
    <source>
        <dbReference type="Proteomes" id="UP001151081"/>
    </source>
</evidence>
<protein>
    <submittedName>
        <fullName evidence="7">Radical SAM protein</fullName>
    </submittedName>
</protein>
<evidence type="ECO:0000256" key="1">
    <source>
        <dbReference type="ARBA" id="ARBA00001966"/>
    </source>
</evidence>
<sequence length="503" mass="55780">MADGTDEGVILGATMGLCGTCKRTVPAETVRASGKIVLRKRCELHGPEEVLVSNSADWYEDTVRHASVLERPASPRPISAGCPYDCGPCEQHEQRNHLPVVPITSKCDLDCPICYTHNKNEGAYHMSEGELAAILRHLDHVAPGGVGGAAPLVGAKPPSVNRRIINITGGEPTQHPEFERLVEMCVSAGVRRVTISTHGLRFLRDEALLERLARIDARVILSFDSFEPEANKKMLGGHHLNAKLKILDLLEKHAVATTLLPVLARGVNDHEVAAFIDLALSKDFIRSVEFHPMTFTGQSGASFERSARYTAFDALSDIERQSGGRIAVRDFVPSPLAHPLCYQIAYLLRLKDGHWLPFTRFMSRDDLRSLLSQELYIVPGPEMEQILVDVLNRLWAGDIECEETDAVLAALKDLVERMFAPGTDEAIRMRIAEMHTKAIYVHTHMDEETFDTDRIRRCCVGMPGPDGSNVPSCAYNVLYRERDARFSPRPATPLVQLGRGRTR</sequence>
<accession>A0A9X3X5T8</accession>
<dbReference type="InterPro" id="IPR056488">
    <property type="entry name" value="Zn_ribbon_HMPTM"/>
</dbReference>
<dbReference type="Pfam" id="PF23545">
    <property type="entry name" value="Zn_ribbon_HMPTM"/>
    <property type="match status" value="1"/>
</dbReference>
<dbReference type="EMBL" id="JAGTJJ010000009">
    <property type="protein sequence ID" value="MDC3982728.1"/>
    <property type="molecule type" value="Genomic_DNA"/>
</dbReference>
<evidence type="ECO:0000256" key="5">
    <source>
        <dbReference type="ARBA" id="ARBA00023014"/>
    </source>
</evidence>
<keyword evidence="2" id="KW-0949">S-adenosyl-L-methionine</keyword>
<dbReference type="PROSITE" id="PS51918">
    <property type="entry name" value="RADICAL_SAM"/>
    <property type="match status" value="1"/>
</dbReference>
<feature type="domain" description="Radical SAM core" evidence="6">
    <location>
        <begin position="92"/>
        <end position="325"/>
    </location>
</feature>
<evidence type="ECO:0000259" key="6">
    <source>
        <dbReference type="PROSITE" id="PS51918"/>
    </source>
</evidence>
<keyword evidence="5" id="KW-0411">Iron-sulfur</keyword>
<comment type="cofactor">
    <cofactor evidence="1">
        <name>[4Fe-4S] cluster</name>
        <dbReference type="ChEBI" id="CHEBI:49883"/>
    </cofactor>
</comment>
<dbReference type="InterPro" id="IPR013785">
    <property type="entry name" value="Aldolase_TIM"/>
</dbReference>
<proteinExistence type="predicted"/>
<dbReference type="GO" id="GO:0003824">
    <property type="term" value="F:catalytic activity"/>
    <property type="evidence" value="ECO:0007669"/>
    <property type="project" value="InterPro"/>
</dbReference>